<organism evidence="2 3">
    <name type="scientific">Allocatelliglobosispora scoriae</name>
    <dbReference type="NCBI Taxonomy" id="643052"/>
    <lineage>
        <taxon>Bacteria</taxon>
        <taxon>Bacillati</taxon>
        <taxon>Actinomycetota</taxon>
        <taxon>Actinomycetes</taxon>
        <taxon>Micromonosporales</taxon>
        <taxon>Micromonosporaceae</taxon>
        <taxon>Allocatelliglobosispora</taxon>
    </lineage>
</organism>
<dbReference type="SUPFAM" id="SSF51182">
    <property type="entry name" value="RmlC-like cupins"/>
    <property type="match status" value="1"/>
</dbReference>
<sequence length="121" mass="13588">MQVFDYSTAHKSLVESVEVARFEQYPATLGFPFKAMWYCIPPQDNSPPDRHPEYEFSIAVRGSATVDVNGVRTVVDQGSAFLLDSSEGHTVYNTSPDEALLIFSVYWMPATNSNRCSNDDR</sequence>
<dbReference type="InterPro" id="IPR013096">
    <property type="entry name" value="Cupin_2"/>
</dbReference>
<protein>
    <submittedName>
        <fullName evidence="2">Quercetin dioxygenase-like cupin family protein</fullName>
    </submittedName>
</protein>
<dbReference type="Proteomes" id="UP000587527">
    <property type="component" value="Unassembled WGS sequence"/>
</dbReference>
<gene>
    <name evidence="2" type="ORF">F4553_002419</name>
</gene>
<keyword evidence="2" id="KW-0560">Oxidoreductase</keyword>
<keyword evidence="2" id="KW-0223">Dioxygenase</keyword>
<reference evidence="2 3" key="1">
    <citation type="submission" date="2020-08" db="EMBL/GenBank/DDBJ databases">
        <title>Sequencing the genomes of 1000 actinobacteria strains.</title>
        <authorList>
            <person name="Klenk H.-P."/>
        </authorList>
    </citation>
    <scope>NUCLEOTIDE SEQUENCE [LARGE SCALE GENOMIC DNA]</scope>
    <source>
        <strain evidence="2 3">DSM 45362</strain>
    </source>
</reference>
<dbReference type="EMBL" id="JACHMN010000002">
    <property type="protein sequence ID" value="MBB5869040.1"/>
    <property type="molecule type" value="Genomic_DNA"/>
</dbReference>
<proteinExistence type="predicted"/>
<dbReference type="Gene3D" id="2.60.120.10">
    <property type="entry name" value="Jelly Rolls"/>
    <property type="match status" value="1"/>
</dbReference>
<evidence type="ECO:0000259" key="1">
    <source>
        <dbReference type="Pfam" id="PF07883"/>
    </source>
</evidence>
<comment type="caution">
    <text evidence="2">The sequence shown here is derived from an EMBL/GenBank/DDBJ whole genome shotgun (WGS) entry which is preliminary data.</text>
</comment>
<evidence type="ECO:0000313" key="2">
    <source>
        <dbReference type="EMBL" id="MBB5869040.1"/>
    </source>
</evidence>
<accession>A0A841BQE2</accession>
<dbReference type="InterPro" id="IPR014710">
    <property type="entry name" value="RmlC-like_jellyroll"/>
</dbReference>
<keyword evidence="3" id="KW-1185">Reference proteome</keyword>
<name>A0A841BQE2_9ACTN</name>
<dbReference type="Pfam" id="PF07883">
    <property type="entry name" value="Cupin_2"/>
    <property type="match status" value="1"/>
</dbReference>
<dbReference type="InterPro" id="IPR011051">
    <property type="entry name" value="RmlC_Cupin_sf"/>
</dbReference>
<dbReference type="GO" id="GO:0051213">
    <property type="term" value="F:dioxygenase activity"/>
    <property type="evidence" value="ECO:0007669"/>
    <property type="project" value="UniProtKB-KW"/>
</dbReference>
<dbReference type="RefSeq" id="WP_184835408.1">
    <property type="nucleotide sequence ID" value="NZ_JACHMN010000002.1"/>
</dbReference>
<feature type="domain" description="Cupin type-2" evidence="1">
    <location>
        <begin position="37"/>
        <end position="103"/>
    </location>
</feature>
<dbReference type="AlphaFoldDB" id="A0A841BQE2"/>
<evidence type="ECO:0000313" key="3">
    <source>
        <dbReference type="Proteomes" id="UP000587527"/>
    </source>
</evidence>